<dbReference type="EMBL" id="QAPF01000086">
    <property type="protein sequence ID" value="TEA17468.1"/>
    <property type="molecule type" value="Genomic_DNA"/>
</dbReference>
<keyword evidence="2" id="KW-0808">Transferase</keyword>
<gene>
    <name evidence="2" type="primary">tdiE-7</name>
    <name evidence="2" type="ORF">C8034_v009104</name>
</gene>
<comment type="caution">
    <text evidence="2">The sequence shown here is derived from an EMBL/GenBank/DDBJ whole genome shotgun (WGS) entry which is preliminary data.</text>
</comment>
<reference evidence="2 3" key="1">
    <citation type="submission" date="2018-11" db="EMBL/GenBank/DDBJ databases">
        <title>Genome sequence and assembly of Colletotrichum sidae.</title>
        <authorList>
            <person name="Gan P."/>
            <person name="Shirasu K."/>
        </authorList>
    </citation>
    <scope>NUCLEOTIDE SEQUENCE [LARGE SCALE GENOMIC DNA]</scope>
    <source>
        <strain evidence="2 3">CBS 518.97</strain>
    </source>
</reference>
<sequence>MSQPAVPETQVAVNDEAQVAVDEEVQVAVDDEQDDSYSEIGTSIASSSTSLLSSLREYQQENGRTYHRYKEGSTGIWAIEFGEEHPEADILGVDLSATQPASVPSNVRFEVDDIEDEWIFSRPFQYIHSRYMFSGIRDWARYIRRCYENLEPGGYLEIQETDVHIRSDDDSLKTEHALYRWGDLLMEGALKLGAAYLDPPTLKDLMIEAGFEDVSMSLYKFPSNTWPKDGKFKEIGMWNHQNFMDAVEAITMAPFTRGLEWTPEEVSVFLIDVRKDGKDRSIHAYWPQYIFVGRKPEKKKEDVPAPA</sequence>
<keyword evidence="2" id="KW-0489">Methyltransferase</keyword>
<dbReference type="PANTHER" id="PTHR43591:SF105">
    <property type="entry name" value="METHYLTRANSFERASE DOMAIN-CONTAINING PROTEIN-RELATED"/>
    <property type="match status" value="1"/>
</dbReference>
<evidence type="ECO:0000256" key="1">
    <source>
        <dbReference type="ARBA" id="ARBA00038158"/>
    </source>
</evidence>
<accession>A0A4R8TH35</accession>
<dbReference type="AlphaFoldDB" id="A0A4R8TH35"/>
<dbReference type="InterPro" id="IPR029063">
    <property type="entry name" value="SAM-dependent_MTases_sf"/>
</dbReference>
<evidence type="ECO:0000313" key="2">
    <source>
        <dbReference type="EMBL" id="TEA17468.1"/>
    </source>
</evidence>
<dbReference type="Proteomes" id="UP000295604">
    <property type="component" value="Unassembled WGS sequence"/>
</dbReference>
<dbReference type="GO" id="GO:0008168">
    <property type="term" value="F:methyltransferase activity"/>
    <property type="evidence" value="ECO:0007669"/>
    <property type="project" value="UniProtKB-KW"/>
</dbReference>
<keyword evidence="3" id="KW-1185">Reference proteome</keyword>
<dbReference type="CDD" id="cd02440">
    <property type="entry name" value="AdoMet_MTases"/>
    <property type="match status" value="1"/>
</dbReference>
<dbReference type="Gene3D" id="3.40.50.150">
    <property type="entry name" value="Vaccinia Virus protein VP39"/>
    <property type="match status" value="1"/>
</dbReference>
<dbReference type="Pfam" id="PF13489">
    <property type="entry name" value="Methyltransf_23"/>
    <property type="match status" value="1"/>
</dbReference>
<proteinExistence type="inferred from homology"/>
<dbReference type="GO" id="GO:0032259">
    <property type="term" value="P:methylation"/>
    <property type="evidence" value="ECO:0007669"/>
    <property type="project" value="UniProtKB-KW"/>
</dbReference>
<comment type="similarity">
    <text evidence="1">Belongs to the methyltransferase superfamily. LaeA methyltransferase family.</text>
</comment>
<dbReference type="SUPFAM" id="SSF53335">
    <property type="entry name" value="S-adenosyl-L-methionine-dependent methyltransferases"/>
    <property type="match status" value="1"/>
</dbReference>
<evidence type="ECO:0000313" key="3">
    <source>
        <dbReference type="Proteomes" id="UP000295604"/>
    </source>
</evidence>
<name>A0A4R8TH35_9PEZI</name>
<organism evidence="2 3">
    <name type="scientific">Colletotrichum sidae</name>
    <dbReference type="NCBI Taxonomy" id="1347389"/>
    <lineage>
        <taxon>Eukaryota</taxon>
        <taxon>Fungi</taxon>
        <taxon>Dikarya</taxon>
        <taxon>Ascomycota</taxon>
        <taxon>Pezizomycotina</taxon>
        <taxon>Sordariomycetes</taxon>
        <taxon>Hypocreomycetidae</taxon>
        <taxon>Glomerellales</taxon>
        <taxon>Glomerellaceae</taxon>
        <taxon>Colletotrichum</taxon>
        <taxon>Colletotrichum orbiculare species complex</taxon>
    </lineage>
</organism>
<protein>
    <submittedName>
        <fullName evidence="2">Putative methyltransferase tdiE</fullName>
    </submittedName>
</protein>
<dbReference type="PANTHER" id="PTHR43591">
    <property type="entry name" value="METHYLTRANSFERASE"/>
    <property type="match status" value="1"/>
</dbReference>